<feature type="chain" id="PRO_5015419645" description="histidine kinase" evidence="12">
    <location>
        <begin position="30"/>
        <end position="580"/>
    </location>
</feature>
<evidence type="ECO:0000256" key="3">
    <source>
        <dbReference type="ARBA" id="ARBA00012438"/>
    </source>
</evidence>
<keyword evidence="8" id="KW-0067">ATP-binding</keyword>
<evidence type="ECO:0000313" key="16">
    <source>
        <dbReference type="Proteomes" id="UP000239772"/>
    </source>
</evidence>
<dbReference type="Gene3D" id="1.10.287.130">
    <property type="match status" value="1"/>
</dbReference>
<keyword evidence="9" id="KW-0902">Two-component regulatory system</keyword>
<dbReference type="SUPFAM" id="SSF158472">
    <property type="entry name" value="HAMP domain-like"/>
    <property type="match status" value="1"/>
</dbReference>
<dbReference type="SMART" id="SM00304">
    <property type="entry name" value="HAMP"/>
    <property type="match status" value="1"/>
</dbReference>
<feature type="domain" description="Histidine kinase" evidence="13">
    <location>
        <begin position="368"/>
        <end position="573"/>
    </location>
</feature>
<dbReference type="InterPro" id="IPR005467">
    <property type="entry name" value="His_kinase_dom"/>
</dbReference>
<comment type="caution">
    <text evidence="15">The sequence shown here is derived from an EMBL/GenBank/DDBJ whole genome shotgun (WGS) entry which is preliminary data.</text>
</comment>
<keyword evidence="5" id="KW-0808">Transferase</keyword>
<feature type="coiled-coil region" evidence="10">
    <location>
        <begin position="329"/>
        <end position="359"/>
    </location>
</feature>
<keyword evidence="4" id="KW-0597">Phosphoprotein</keyword>
<dbReference type="SMART" id="SM00388">
    <property type="entry name" value="HisKA"/>
    <property type="match status" value="1"/>
</dbReference>
<evidence type="ECO:0000256" key="5">
    <source>
        <dbReference type="ARBA" id="ARBA00022679"/>
    </source>
</evidence>
<evidence type="ECO:0000256" key="2">
    <source>
        <dbReference type="ARBA" id="ARBA00004370"/>
    </source>
</evidence>
<protein>
    <recommendedName>
        <fullName evidence="3">histidine kinase</fullName>
        <ecNumber evidence="3">2.7.13.3</ecNumber>
    </recommendedName>
</protein>
<dbReference type="GO" id="GO:0005524">
    <property type="term" value="F:ATP binding"/>
    <property type="evidence" value="ECO:0007669"/>
    <property type="project" value="UniProtKB-KW"/>
</dbReference>
<organism evidence="15 16">
    <name type="scientific">Alsobacter soli</name>
    <dbReference type="NCBI Taxonomy" id="2109933"/>
    <lineage>
        <taxon>Bacteria</taxon>
        <taxon>Pseudomonadati</taxon>
        <taxon>Pseudomonadota</taxon>
        <taxon>Alphaproteobacteria</taxon>
        <taxon>Hyphomicrobiales</taxon>
        <taxon>Alsobacteraceae</taxon>
        <taxon>Alsobacter</taxon>
    </lineage>
</organism>
<comment type="subcellular location">
    <subcellularLocation>
        <location evidence="2">Membrane</location>
    </subcellularLocation>
</comment>
<sequence>MRSLKRFRSIRLKLIIAFMLVSVAPTLVATELATQLVVDTFESSLRVWLYETSRFFFGNLLDERREAIGIAESMIEQGALDPVASGAAKTLPGSIQKLMDALGYDVLVIYDADKKAIFSSRPVAGLEEAPLSEEATLYTVQLDGRPMLMAGALRPFERDGRRMFLLVGIFIDENYIGNINALKSFEMRLYYRQGADLVEFYSSRDGVRADRLLRRSVVSDLAGGAPYVFQRAAEGGRFLGVYTPLYDNRQQLLGVIFCGLRSDVGVAGWVNRTNIFVAILVLGSALAVLGALLLSRQLTKPLLRLAEGVRAVSAGDYQQAVAVTGRDEVAELSEAFNRMTVQLARLREVEERMRRQERLSTLGEVAAGLAHEVRNPLGIIKTTAELLQRSRNLNEAETRRLGYVVEEVRRIDALIRDFLTFAKTPQVFALIKPSEIVARALDFAQQEAERRGVAISFADSAHDAVVRGDPGQVYDAILNLMLNALDAMQGGGQLSIRQWSDGEHVRLVFADTGPGVPEEIRPRLFDPFVTSKPSGAGLGLAKVFAVMETHGGKVEYKGNPGGAVFELTFPVAASEDDARA</sequence>
<evidence type="ECO:0000259" key="14">
    <source>
        <dbReference type="PROSITE" id="PS50885"/>
    </source>
</evidence>
<dbReference type="EC" id="2.7.13.3" evidence="3"/>
<dbReference type="CDD" id="cd06225">
    <property type="entry name" value="HAMP"/>
    <property type="match status" value="1"/>
</dbReference>
<dbReference type="AlphaFoldDB" id="A0A2T1HVD9"/>
<dbReference type="Pfam" id="PF00672">
    <property type="entry name" value="HAMP"/>
    <property type="match status" value="1"/>
</dbReference>
<dbReference type="InterPro" id="IPR036890">
    <property type="entry name" value="HATPase_C_sf"/>
</dbReference>
<keyword evidence="11" id="KW-1133">Transmembrane helix</keyword>
<evidence type="ECO:0000256" key="10">
    <source>
        <dbReference type="SAM" id="Coils"/>
    </source>
</evidence>
<feature type="domain" description="HAMP" evidence="14">
    <location>
        <begin position="296"/>
        <end position="348"/>
    </location>
</feature>
<evidence type="ECO:0000256" key="8">
    <source>
        <dbReference type="ARBA" id="ARBA00022840"/>
    </source>
</evidence>
<dbReference type="Pfam" id="PF02518">
    <property type="entry name" value="HATPase_c"/>
    <property type="match status" value="1"/>
</dbReference>
<dbReference type="GO" id="GO:0000155">
    <property type="term" value="F:phosphorelay sensor kinase activity"/>
    <property type="evidence" value="ECO:0007669"/>
    <property type="project" value="InterPro"/>
</dbReference>
<dbReference type="PROSITE" id="PS50109">
    <property type="entry name" value="HIS_KIN"/>
    <property type="match status" value="1"/>
</dbReference>
<feature type="transmembrane region" description="Helical" evidence="11">
    <location>
        <begin position="275"/>
        <end position="294"/>
    </location>
</feature>
<keyword evidence="7" id="KW-0418">Kinase</keyword>
<dbReference type="Proteomes" id="UP000239772">
    <property type="component" value="Unassembled WGS sequence"/>
</dbReference>
<gene>
    <name evidence="15" type="ORF">SLNSH_08210</name>
</gene>
<keyword evidence="16" id="KW-1185">Reference proteome</keyword>
<evidence type="ECO:0000256" key="11">
    <source>
        <dbReference type="SAM" id="Phobius"/>
    </source>
</evidence>
<dbReference type="PANTHER" id="PTHR43065">
    <property type="entry name" value="SENSOR HISTIDINE KINASE"/>
    <property type="match status" value="1"/>
</dbReference>
<dbReference type="InterPro" id="IPR003661">
    <property type="entry name" value="HisK_dim/P_dom"/>
</dbReference>
<evidence type="ECO:0000256" key="6">
    <source>
        <dbReference type="ARBA" id="ARBA00022741"/>
    </source>
</evidence>
<dbReference type="PROSITE" id="PS50885">
    <property type="entry name" value="HAMP"/>
    <property type="match status" value="1"/>
</dbReference>
<dbReference type="InterPro" id="IPR003594">
    <property type="entry name" value="HATPase_dom"/>
</dbReference>
<reference evidence="16" key="1">
    <citation type="submission" date="2018-03" db="EMBL/GenBank/DDBJ databases">
        <authorList>
            <person name="Sun L."/>
            <person name="Liu H."/>
            <person name="Chen W."/>
            <person name="Huang K."/>
            <person name="Liu W."/>
            <person name="Gao X."/>
        </authorList>
    </citation>
    <scope>NUCLEOTIDE SEQUENCE [LARGE SCALE GENOMIC DNA]</scope>
    <source>
        <strain evidence="16">SH9</strain>
    </source>
</reference>
<dbReference type="SUPFAM" id="SSF55874">
    <property type="entry name" value="ATPase domain of HSP90 chaperone/DNA topoisomerase II/histidine kinase"/>
    <property type="match status" value="1"/>
</dbReference>
<dbReference type="Gene3D" id="6.10.340.10">
    <property type="match status" value="1"/>
</dbReference>
<dbReference type="Gene3D" id="3.30.565.10">
    <property type="entry name" value="Histidine kinase-like ATPase, C-terminal domain"/>
    <property type="match status" value="1"/>
</dbReference>
<evidence type="ECO:0000256" key="7">
    <source>
        <dbReference type="ARBA" id="ARBA00022777"/>
    </source>
</evidence>
<keyword evidence="10" id="KW-0175">Coiled coil</keyword>
<keyword evidence="11" id="KW-0472">Membrane</keyword>
<keyword evidence="11" id="KW-0812">Transmembrane</keyword>
<dbReference type="Pfam" id="PF00512">
    <property type="entry name" value="HisKA"/>
    <property type="match status" value="1"/>
</dbReference>
<keyword evidence="6" id="KW-0547">Nucleotide-binding</keyword>
<dbReference type="CDD" id="cd00082">
    <property type="entry name" value="HisKA"/>
    <property type="match status" value="1"/>
</dbReference>
<dbReference type="SMART" id="SM00387">
    <property type="entry name" value="HATPase_c"/>
    <property type="match status" value="1"/>
</dbReference>
<evidence type="ECO:0000256" key="12">
    <source>
        <dbReference type="SAM" id="SignalP"/>
    </source>
</evidence>
<dbReference type="PANTHER" id="PTHR43065:SF10">
    <property type="entry name" value="PEROXIDE STRESS-ACTIVATED HISTIDINE KINASE MAK3"/>
    <property type="match status" value="1"/>
</dbReference>
<evidence type="ECO:0000256" key="1">
    <source>
        <dbReference type="ARBA" id="ARBA00000085"/>
    </source>
</evidence>
<dbReference type="RefSeq" id="WP_106336196.1">
    <property type="nucleotide sequence ID" value="NZ_PVZS01000007.1"/>
</dbReference>
<name>A0A2T1HVD9_9HYPH</name>
<comment type="catalytic activity">
    <reaction evidence="1">
        <text>ATP + protein L-histidine = ADP + protein N-phospho-L-histidine.</text>
        <dbReference type="EC" id="2.7.13.3"/>
    </reaction>
</comment>
<dbReference type="OrthoDB" id="9789238at2"/>
<accession>A0A2T1HVD9</accession>
<dbReference type="GO" id="GO:0016020">
    <property type="term" value="C:membrane"/>
    <property type="evidence" value="ECO:0007669"/>
    <property type="project" value="UniProtKB-SubCell"/>
</dbReference>
<dbReference type="InterPro" id="IPR036097">
    <property type="entry name" value="HisK_dim/P_sf"/>
</dbReference>
<dbReference type="PRINTS" id="PR00344">
    <property type="entry name" value="BCTRLSENSOR"/>
</dbReference>
<dbReference type="InterPro" id="IPR003660">
    <property type="entry name" value="HAMP_dom"/>
</dbReference>
<proteinExistence type="predicted"/>
<evidence type="ECO:0000256" key="9">
    <source>
        <dbReference type="ARBA" id="ARBA00023012"/>
    </source>
</evidence>
<evidence type="ECO:0000256" key="4">
    <source>
        <dbReference type="ARBA" id="ARBA00022553"/>
    </source>
</evidence>
<evidence type="ECO:0000259" key="13">
    <source>
        <dbReference type="PROSITE" id="PS50109"/>
    </source>
</evidence>
<keyword evidence="12" id="KW-0732">Signal</keyword>
<dbReference type="SUPFAM" id="SSF47384">
    <property type="entry name" value="Homodimeric domain of signal transducing histidine kinase"/>
    <property type="match status" value="1"/>
</dbReference>
<dbReference type="EMBL" id="PVZS01000007">
    <property type="protein sequence ID" value="PSC05560.1"/>
    <property type="molecule type" value="Genomic_DNA"/>
</dbReference>
<evidence type="ECO:0000313" key="15">
    <source>
        <dbReference type="EMBL" id="PSC05560.1"/>
    </source>
</evidence>
<feature type="signal peptide" evidence="12">
    <location>
        <begin position="1"/>
        <end position="29"/>
    </location>
</feature>
<dbReference type="InterPro" id="IPR004358">
    <property type="entry name" value="Sig_transdc_His_kin-like_C"/>
</dbReference>